<evidence type="ECO:0000313" key="1">
    <source>
        <dbReference type="EMBL" id="KAK7026278.1"/>
    </source>
</evidence>
<gene>
    <name evidence="1" type="ORF">R3P38DRAFT_1037082</name>
</gene>
<sequence length="208" mass="22331">MFADIPCLFGCCDNHTSLVCAEMAPSRLQSPWEKVNLISAPPMHPHILVIFQIQIDPEKAQCRLHSQRGRHLLRLVPTYVHVLLTLWHRTTAGGGITHRRCSQVVSLLGGIHDLPEAPMLSIPAAIRASAAGALLRRCGAPPSSRPEAHAGMNRGGGGGGNNGIVCASRLRRHFAAVEGEDLSRRSCCGSILPLPTPLSASSISRPLR</sequence>
<protein>
    <submittedName>
        <fullName evidence="1">Uncharacterized protein</fullName>
    </submittedName>
</protein>
<reference evidence="1 2" key="1">
    <citation type="journal article" date="2024" name="J Genomics">
        <title>Draft genome sequencing and assembly of Favolaschia claudopus CIRM-BRFM 2984 isolated from oak limbs.</title>
        <authorList>
            <person name="Navarro D."/>
            <person name="Drula E."/>
            <person name="Chaduli D."/>
            <person name="Cazenave R."/>
            <person name="Ahrendt S."/>
            <person name="Wang J."/>
            <person name="Lipzen A."/>
            <person name="Daum C."/>
            <person name="Barry K."/>
            <person name="Grigoriev I.V."/>
            <person name="Favel A."/>
            <person name="Rosso M.N."/>
            <person name="Martin F."/>
        </authorList>
    </citation>
    <scope>NUCLEOTIDE SEQUENCE [LARGE SCALE GENOMIC DNA]</scope>
    <source>
        <strain evidence="1 2">CIRM-BRFM 2984</strain>
    </source>
</reference>
<dbReference type="Proteomes" id="UP001362999">
    <property type="component" value="Unassembled WGS sequence"/>
</dbReference>
<dbReference type="AlphaFoldDB" id="A0AAW0BK86"/>
<proteinExistence type="predicted"/>
<comment type="caution">
    <text evidence="1">The sequence shown here is derived from an EMBL/GenBank/DDBJ whole genome shotgun (WGS) entry which is preliminary data.</text>
</comment>
<evidence type="ECO:0000313" key="2">
    <source>
        <dbReference type="Proteomes" id="UP001362999"/>
    </source>
</evidence>
<dbReference type="EMBL" id="JAWWNJ010000032">
    <property type="protein sequence ID" value="KAK7026278.1"/>
    <property type="molecule type" value="Genomic_DNA"/>
</dbReference>
<accession>A0AAW0BK86</accession>
<keyword evidence="2" id="KW-1185">Reference proteome</keyword>
<organism evidence="1 2">
    <name type="scientific">Favolaschia claudopus</name>
    <dbReference type="NCBI Taxonomy" id="2862362"/>
    <lineage>
        <taxon>Eukaryota</taxon>
        <taxon>Fungi</taxon>
        <taxon>Dikarya</taxon>
        <taxon>Basidiomycota</taxon>
        <taxon>Agaricomycotina</taxon>
        <taxon>Agaricomycetes</taxon>
        <taxon>Agaricomycetidae</taxon>
        <taxon>Agaricales</taxon>
        <taxon>Marasmiineae</taxon>
        <taxon>Mycenaceae</taxon>
        <taxon>Favolaschia</taxon>
    </lineage>
</organism>
<name>A0AAW0BK86_9AGAR</name>